<keyword evidence="3" id="KW-1185">Reference proteome</keyword>
<evidence type="ECO:0000313" key="3">
    <source>
        <dbReference type="Proteomes" id="UP001642540"/>
    </source>
</evidence>
<sequence length="448" mass="49241">MSSKSVTKGKKLYNPDWKQHPVLESWIHPHTKDNGKAYCYFCFNPVRAQKNDLMEHSMTRKHKMNYRNQAGEHKYFEYCKVLAGSTKKPRKMRRTSQSSKSKQKSSTSTTLPFQEKSAIELNCQPVPVVIVLDDDEAVNGSVGGLVPNATDNGSKTSTSTNCDSGMEMESAVENMICDDGLVYEGQEAPRNLIIYVEDQSPQSTTSLEPTQAANSLANFSGVEFPNSFIIHVEEQSPQSTTNLEPTQATNILTNFAGAEAGSFNGMAFTGISKLEETMEFSIEHGAGLEHFHLVTTSDGNNTVTNTTIDELHVEIVGATTERSTVPVVIQNPQLTTSNLTFQQIMIAIDSHAFSASELSSIRDAAIKKIGNHSSPSNPVNTSMEIQNSDDTIEALQVDALAGIHNSNIFEEEINSELDFDEPNDDDDEGNLDEPYIPAQAGERVLTFK</sequence>
<organism evidence="2 3">
    <name type="scientific">Orchesella dallaii</name>
    <dbReference type="NCBI Taxonomy" id="48710"/>
    <lineage>
        <taxon>Eukaryota</taxon>
        <taxon>Metazoa</taxon>
        <taxon>Ecdysozoa</taxon>
        <taxon>Arthropoda</taxon>
        <taxon>Hexapoda</taxon>
        <taxon>Collembola</taxon>
        <taxon>Entomobryomorpha</taxon>
        <taxon>Entomobryoidea</taxon>
        <taxon>Orchesellidae</taxon>
        <taxon>Orchesellinae</taxon>
        <taxon>Orchesella</taxon>
    </lineage>
</organism>
<feature type="compositionally biased region" description="Polar residues" evidence="1">
    <location>
        <begin position="149"/>
        <end position="163"/>
    </location>
</feature>
<accession>A0ABP1PPG8</accession>
<feature type="compositionally biased region" description="Low complexity" evidence="1">
    <location>
        <begin position="95"/>
        <end position="110"/>
    </location>
</feature>
<dbReference type="EMBL" id="CAXLJM020000006">
    <property type="protein sequence ID" value="CAL8071391.1"/>
    <property type="molecule type" value="Genomic_DNA"/>
</dbReference>
<protein>
    <recommendedName>
        <fullName evidence="4">BED-type domain-containing protein</fullName>
    </recommendedName>
</protein>
<feature type="region of interest" description="Disordered" evidence="1">
    <location>
        <begin position="86"/>
        <end position="111"/>
    </location>
</feature>
<gene>
    <name evidence="2" type="ORF">ODALV1_LOCUS1695</name>
</gene>
<comment type="caution">
    <text evidence="2">The sequence shown here is derived from an EMBL/GenBank/DDBJ whole genome shotgun (WGS) entry which is preliminary data.</text>
</comment>
<dbReference type="Proteomes" id="UP001642540">
    <property type="component" value="Unassembled WGS sequence"/>
</dbReference>
<reference evidence="2 3" key="1">
    <citation type="submission" date="2024-08" db="EMBL/GenBank/DDBJ databases">
        <authorList>
            <person name="Cucini C."/>
            <person name="Frati F."/>
        </authorList>
    </citation>
    <scope>NUCLEOTIDE SEQUENCE [LARGE SCALE GENOMIC DNA]</scope>
</reference>
<evidence type="ECO:0000256" key="1">
    <source>
        <dbReference type="SAM" id="MobiDB-lite"/>
    </source>
</evidence>
<feature type="region of interest" description="Disordered" evidence="1">
    <location>
        <begin position="144"/>
        <end position="164"/>
    </location>
</feature>
<proteinExistence type="predicted"/>
<evidence type="ECO:0000313" key="2">
    <source>
        <dbReference type="EMBL" id="CAL8071391.1"/>
    </source>
</evidence>
<evidence type="ECO:0008006" key="4">
    <source>
        <dbReference type="Google" id="ProtNLM"/>
    </source>
</evidence>
<name>A0ABP1PPG8_9HEXA</name>
<feature type="region of interest" description="Disordered" evidence="1">
    <location>
        <begin position="418"/>
        <end position="440"/>
    </location>
</feature>
<feature type="compositionally biased region" description="Acidic residues" evidence="1">
    <location>
        <begin position="418"/>
        <end position="431"/>
    </location>
</feature>